<sequence>MVTEQKIPEEVTAVELPETKVVVMENGTLGGSLVGPPARAHWNGAVRRKIEMLQLIPRMLCIASCLIALSLMVTAKEASYVSIYGFRLPVYSRWSLSESFEYLVGVTAAVAAHSLLQLLIGASRLLRKSSVIPSRNHAWLIFAGDQVFAYALMSAGSAASGVTNLNRTGIKHTALPNFCKTLQVFCDHVAISIAFTFVGCFLLAISAVQDLPQLSLSSESNPLLSSSLLLLPRRSFGAFLQLHRLLEIGPHAPKVAL</sequence>
<proteinExistence type="predicted"/>
<comment type="caution">
    <text evidence="1">The sequence shown here is derived from an EMBL/GenBank/DDBJ whole genome shotgun (WGS) entry which is preliminary data.</text>
</comment>
<accession>A0ACB9Q469</accession>
<evidence type="ECO:0000313" key="2">
    <source>
        <dbReference type="Proteomes" id="UP000828941"/>
    </source>
</evidence>
<dbReference type="EMBL" id="CM039427">
    <property type="protein sequence ID" value="KAI4355597.1"/>
    <property type="molecule type" value="Genomic_DNA"/>
</dbReference>
<keyword evidence="2" id="KW-1185">Reference proteome</keyword>
<protein>
    <submittedName>
        <fullName evidence="1">Uncharacterized protein</fullName>
    </submittedName>
</protein>
<gene>
    <name evidence="1" type="ORF">L6164_004354</name>
</gene>
<organism evidence="1 2">
    <name type="scientific">Bauhinia variegata</name>
    <name type="common">Purple orchid tree</name>
    <name type="synonym">Phanera variegata</name>
    <dbReference type="NCBI Taxonomy" id="167791"/>
    <lineage>
        <taxon>Eukaryota</taxon>
        <taxon>Viridiplantae</taxon>
        <taxon>Streptophyta</taxon>
        <taxon>Embryophyta</taxon>
        <taxon>Tracheophyta</taxon>
        <taxon>Spermatophyta</taxon>
        <taxon>Magnoliopsida</taxon>
        <taxon>eudicotyledons</taxon>
        <taxon>Gunneridae</taxon>
        <taxon>Pentapetalae</taxon>
        <taxon>rosids</taxon>
        <taxon>fabids</taxon>
        <taxon>Fabales</taxon>
        <taxon>Fabaceae</taxon>
        <taxon>Cercidoideae</taxon>
        <taxon>Cercideae</taxon>
        <taxon>Bauhiniinae</taxon>
        <taxon>Bauhinia</taxon>
    </lineage>
</organism>
<dbReference type="Proteomes" id="UP000828941">
    <property type="component" value="Chromosome 2"/>
</dbReference>
<name>A0ACB9Q469_BAUVA</name>
<reference evidence="1 2" key="1">
    <citation type="journal article" date="2022" name="DNA Res.">
        <title>Chromosomal-level genome assembly of the orchid tree Bauhinia variegata (Leguminosae; Cercidoideae) supports the allotetraploid origin hypothesis of Bauhinia.</title>
        <authorList>
            <person name="Zhong Y."/>
            <person name="Chen Y."/>
            <person name="Zheng D."/>
            <person name="Pang J."/>
            <person name="Liu Y."/>
            <person name="Luo S."/>
            <person name="Meng S."/>
            <person name="Qian L."/>
            <person name="Wei D."/>
            <person name="Dai S."/>
            <person name="Zhou R."/>
        </authorList>
    </citation>
    <scope>NUCLEOTIDE SEQUENCE [LARGE SCALE GENOMIC DNA]</scope>
    <source>
        <strain evidence="1">BV-YZ2020</strain>
    </source>
</reference>
<evidence type="ECO:0000313" key="1">
    <source>
        <dbReference type="EMBL" id="KAI4355597.1"/>
    </source>
</evidence>